<dbReference type="EMBL" id="ATNM01000099">
    <property type="protein sequence ID" value="EPR68424.1"/>
    <property type="molecule type" value="Genomic_DNA"/>
</dbReference>
<dbReference type="InterPro" id="IPR005583">
    <property type="entry name" value="YaaA"/>
</dbReference>
<dbReference type="Proteomes" id="UP000014974">
    <property type="component" value="Unassembled WGS sequence"/>
</dbReference>
<dbReference type="PATRIC" id="fig|641524.5.peg.2499"/>
<reference evidence="1 2" key="1">
    <citation type="journal article" date="2013" name="Genome Announc.">
        <title>Draft Genome Sequence of Cyclobacterium qasimii Strain M12-11BT, Isolated from Arctic Marine Sediment.</title>
        <authorList>
            <person name="Shivaji S."/>
            <person name="Ara S."/>
            <person name="Singh A."/>
            <person name="Kumar Pinnaka A."/>
        </authorList>
    </citation>
    <scope>NUCLEOTIDE SEQUENCE [LARGE SCALE GENOMIC DNA]</scope>
    <source>
        <strain evidence="1 2">M12-11B</strain>
    </source>
</reference>
<evidence type="ECO:0000313" key="1">
    <source>
        <dbReference type="EMBL" id="EPR68424.1"/>
    </source>
</evidence>
<accession>S7WNX9</accession>
<proteinExistence type="predicted"/>
<dbReference type="eggNOG" id="COG3022">
    <property type="taxonomic scope" value="Bacteria"/>
</dbReference>
<dbReference type="PANTHER" id="PTHR30283">
    <property type="entry name" value="PEROXIDE STRESS RESPONSE PROTEIN YAAA"/>
    <property type="match status" value="1"/>
</dbReference>
<dbReference type="GO" id="GO:0005829">
    <property type="term" value="C:cytosol"/>
    <property type="evidence" value="ECO:0007669"/>
    <property type="project" value="TreeGrafter"/>
</dbReference>
<organism evidence="1 2">
    <name type="scientific">Cyclobacterium qasimii M12-11B</name>
    <dbReference type="NCBI Taxonomy" id="641524"/>
    <lineage>
        <taxon>Bacteria</taxon>
        <taxon>Pseudomonadati</taxon>
        <taxon>Bacteroidota</taxon>
        <taxon>Cytophagia</taxon>
        <taxon>Cytophagales</taxon>
        <taxon>Cyclobacteriaceae</taxon>
        <taxon>Cyclobacterium</taxon>
    </lineage>
</organism>
<dbReference type="STRING" id="641524.ADICYQ_2519"/>
<dbReference type="PANTHER" id="PTHR30283:SF4">
    <property type="entry name" value="PEROXIDE STRESS RESISTANCE PROTEIN YAAA"/>
    <property type="match status" value="1"/>
</dbReference>
<dbReference type="Pfam" id="PF03883">
    <property type="entry name" value="H2O2_YaaD"/>
    <property type="match status" value="1"/>
</dbReference>
<evidence type="ECO:0000313" key="2">
    <source>
        <dbReference type="Proteomes" id="UP000014974"/>
    </source>
</evidence>
<gene>
    <name evidence="1" type="ORF">ADICYQ_2519</name>
</gene>
<protein>
    <submittedName>
        <fullName evidence="1">UPF0246 protein YaaA</fullName>
    </submittedName>
</protein>
<name>S7WNX9_9BACT</name>
<dbReference type="GO" id="GO:0033194">
    <property type="term" value="P:response to hydroperoxide"/>
    <property type="evidence" value="ECO:0007669"/>
    <property type="project" value="TreeGrafter"/>
</dbReference>
<sequence>MASNEYFKVVKKKDLKSTLVSPVFKEYKNGAYKNIGIFSKQARGLMTDFIIKTKSKIQKCLKLLMKESTSIRKVKAVRMNGFSSGEEKVASPHK</sequence>
<dbReference type="AlphaFoldDB" id="S7WNX9"/>
<comment type="caution">
    <text evidence="1">The sequence shown here is derived from an EMBL/GenBank/DDBJ whole genome shotgun (WGS) entry which is preliminary data.</text>
</comment>